<evidence type="ECO:0000313" key="3">
    <source>
        <dbReference type="EMBL" id="SVE30115.1"/>
    </source>
</evidence>
<evidence type="ECO:0000256" key="1">
    <source>
        <dbReference type="ARBA" id="ARBA00007637"/>
    </source>
</evidence>
<evidence type="ECO:0000259" key="2">
    <source>
        <dbReference type="Pfam" id="PF01370"/>
    </source>
</evidence>
<accession>A0A383CEI3</accession>
<feature type="non-terminal residue" evidence="3">
    <location>
        <position position="197"/>
    </location>
</feature>
<organism evidence="3">
    <name type="scientific">marine metagenome</name>
    <dbReference type="NCBI Taxonomy" id="408172"/>
    <lineage>
        <taxon>unclassified sequences</taxon>
        <taxon>metagenomes</taxon>
        <taxon>ecological metagenomes</taxon>
    </lineage>
</organism>
<dbReference type="InterPro" id="IPR001509">
    <property type="entry name" value="Epimerase_deHydtase"/>
</dbReference>
<dbReference type="Gene3D" id="3.40.50.720">
    <property type="entry name" value="NAD(P)-binding Rossmann-like Domain"/>
    <property type="match status" value="1"/>
</dbReference>
<dbReference type="PANTHER" id="PTHR43000">
    <property type="entry name" value="DTDP-D-GLUCOSE 4,6-DEHYDRATASE-RELATED"/>
    <property type="match status" value="1"/>
</dbReference>
<dbReference type="Pfam" id="PF01370">
    <property type="entry name" value="Epimerase"/>
    <property type="match status" value="1"/>
</dbReference>
<sequence>MKGILITGGAGLVGSILIKGLKNKFNISVLDQKKVNVEKSFIGNINDLNSIMPAFEEIDTVVHLAADRRAHGDWKSILENNLIGSYNVYEAAKLSGVKRVIFASSQHATGGFYDVNPWSFIDKGEYEKLPKNYAPLDETCRIRPDGYYGVSKSFGESIGSYYSDFFGLSTIHLRIGWVISDDDPSFSDLLIEGTDGN</sequence>
<feature type="domain" description="NAD-dependent epimerase/dehydratase" evidence="2">
    <location>
        <begin position="4"/>
        <end position="180"/>
    </location>
</feature>
<reference evidence="3" key="1">
    <citation type="submission" date="2018-05" db="EMBL/GenBank/DDBJ databases">
        <authorList>
            <person name="Lanie J.A."/>
            <person name="Ng W.-L."/>
            <person name="Kazmierczak K.M."/>
            <person name="Andrzejewski T.M."/>
            <person name="Davidsen T.M."/>
            <person name="Wayne K.J."/>
            <person name="Tettelin H."/>
            <person name="Glass J.I."/>
            <person name="Rusch D."/>
            <person name="Podicherti R."/>
            <person name="Tsui H.-C.T."/>
            <person name="Winkler M.E."/>
        </authorList>
    </citation>
    <scope>NUCLEOTIDE SEQUENCE</scope>
</reference>
<protein>
    <recommendedName>
        <fullName evidence="2">NAD-dependent epimerase/dehydratase domain-containing protein</fullName>
    </recommendedName>
</protein>
<dbReference type="InterPro" id="IPR036291">
    <property type="entry name" value="NAD(P)-bd_dom_sf"/>
</dbReference>
<comment type="similarity">
    <text evidence="1">Belongs to the NAD(P)-dependent epimerase/dehydratase family.</text>
</comment>
<proteinExistence type="inferred from homology"/>
<name>A0A383CEI3_9ZZZZ</name>
<dbReference type="SUPFAM" id="SSF51735">
    <property type="entry name" value="NAD(P)-binding Rossmann-fold domains"/>
    <property type="match status" value="1"/>
</dbReference>
<dbReference type="AlphaFoldDB" id="A0A383CEI3"/>
<gene>
    <name evidence="3" type="ORF">METZ01_LOCUS482969</name>
</gene>
<dbReference type="EMBL" id="UINC01207844">
    <property type="protein sequence ID" value="SVE30115.1"/>
    <property type="molecule type" value="Genomic_DNA"/>
</dbReference>